<dbReference type="EMBL" id="BROH01000002">
    <property type="protein sequence ID" value="GKY87233.1"/>
    <property type="molecule type" value="Genomic_DNA"/>
</dbReference>
<name>A0ABQ5LQK5_9RHOB</name>
<dbReference type="InterPro" id="IPR011105">
    <property type="entry name" value="Cell_wall_hydrolase_SleB"/>
</dbReference>
<evidence type="ECO:0000259" key="1">
    <source>
        <dbReference type="Pfam" id="PF07486"/>
    </source>
</evidence>
<gene>
    <name evidence="2" type="ORF">STA1M1_11020</name>
</gene>
<protein>
    <submittedName>
        <fullName evidence="2">Cell wall hydrolase</fullName>
    </submittedName>
</protein>
<accession>A0ABQ5LQK5</accession>
<dbReference type="GO" id="GO:0016787">
    <property type="term" value="F:hydrolase activity"/>
    <property type="evidence" value="ECO:0007669"/>
    <property type="project" value="UniProtKB-KW"/>
</dbReference>
<dbReference type="Proteomes" id="UP001144205">
    <property type="component" value="Unassembled WGS sequence"/>
</dbReference>
<feature type="domain" description="Cell wall hydrolase SleB" evidence="1">
    <location>
        <begin position="117"/>
        <end position="226"/>
    </location>
</feature>
<dbReference type="InterPro" id="IPR042047">
    <property type="entry name" value="SleB_dom1"/>
</dbReference>
<evidence type="ECO:0000313" key="3">
    <source>
        <dbReference type="Proteomes" id="UP001144205"/>
    </source>
</evidence>
<dbReference type="Pfam" id="PF07486">
    <property type="entry name" value="Hydrolase_2"/>
    <property type="match status" value="1"/>
</dbReference>
<reference evidence="2" key="1">
    <citation type="journal article" date="2023" name="Int. J. Syst. Evol. Microbiol.">
        <title>Sinisalibacter aestuarii sp. nov., isolated from estuarine sediment of the Arakawa River.</title>
        <authorList>
            <person name="Arafat S.T."/>
            <person name="Hirano S."/>
            <person name="Sato A."/>
            <person name="Takeuchi K."/>
            <person name="Yasuda T."/>
            <person name="Terahara T."/>
            <person name="Hamada M."/>
            <person name="Kobayashi T."/>
        </authorList>
    </citation>
    <scope>NUCLEOTIDE SEQUENCE</scope>
    <source>
        <strain evidence="2">B-399</strain>
    </source>
</reference>
<comment type="caution">
    <text evidence="2">The sequence shown here is derived from an EMBL/GenBank/DDBJ whole genome shotgun (WGS) entry which is preliminary data.</text>
</comment>
<keyword evidence="2" id="KW-0378">Hydrolase</keyword>
<proteinExistence type="predicted"/>
<sequence length="227" mass="24538">MRYIPEQRKGAQSPGTWDFGGRMKRLILPAVAGLSLMASAALGDTGGTPEGLISKLLGSERIARAGLGSGRIARLASVAPTPGELLHSDRWIAAQPVAQGGADWQCLSEALYFEARGESAEGLFAVAEVILNRVDSARYPGSVCNVVNQGTGQRYACQFTFTCDGHPEDIRDQRAWERVGKVARTMLDGAPRTLTDGALFYHTHAVAPRWSKTLDRTASIGVHHFYR</sequence>
<keyword evidence="3" id="KW-1185">Reference proteome</keyword>
<organism evidence="2 3">
    <name type="scientific">Sinisalibacter aestuarii</name>
    <dbReference type="NCBI Taxonomy" id="2949426"/>
    <lineage>
        <taxon>Bacteria</taxon>
        <taxon>Pseudomonadati</taxon>
        <taxon>Pseudomonadota</taxon>
        <taxon>Alphaproteobacteria</taxon>
        <taxon>Rhodobacterales</taxon>
        <taxon>Roseobacteraceae</taxon>
        <taxon>Sinisalibacter</taxon>
    </lineage>
</organism>
<dbReference type="Gene3D" id="1.10.10.2520">
    <property type="entry name" value="Cell wall hydrolase SleB, domain 1"/>
    <property type="match status" value="1"/>
</dbReference>
<evidence type="ECO:0000313" key="2">
    <source>
        <dbReference type="EMBL" id="GKY87233.1"/>
    </source>
</evidence>